<gene>
    <name evidence="1" type="ORF">M123_4765</name>
</gene>
<reference evidence="1 2" key="1">
    <citation type="submission" date="2014-02" db="EMBL/GenBank/DDBJ databases">
        <authorList>
            <person name="Sears C."/>
            <person name="Carroll K."/>
            <person name="Sack B.R."/>
            <person name="Qadri F."/>
            <person name="Myers L.L."/>
            <person name="Chung G.-T."/>
            <person name="Escheverria P."/>
            <person name="Fraser C.M."/>
            <person name="Sadzewicz L."/>
            <person name="Shefchek K.A."/>
            <person name="Tallon L."/>
            <person name="Das S.P."/>
            <person name="Daugherty S."/>
            <person name="Mongodin E.F."/>
        </authorList>
    </citation>
    <scope>NUCLEOTIDE SEQUENCE [LARGE SCALE GENOMIC DNA]</scope>
    <source>
        <strain evidence="1 2">3976T8</strain>
    </source>
</reference>
<name>A0A016CWH2_BACFG</name>
<proteinExistence type="predicted"/>
<dbReference type="EMBL" id="JGDS01000015">
    <property type="protein sequence ID" value="EXZ75649.1"/>
    <property type="molecule type" value="Genomic_DNA"/>
</dbReference>
<evidence type="ECO:0000313" key="1">
    <source>
        <dbReference type="EMBL" id="EXZ75649.1"/>
    </source>
</evidence>
<accession>A0A016CWH2</accession>
<comment type="caution">
    <text evidence="1">The sequence shown here is derived from an EMBL/GenBank/DDBJ whole genome shotgun (WGS) entry which is preliminary data.</text>
</comment>
<sequence length="50" mass="5844">MAYVHEFTVTLNKATCKVMPLALGYNCRIHGFCIFGYFTQQRRLEVIVFL</sequence>
<dbReference type="Proteomes" id="UP000020938">
    <property type="component" value="Unassembled WGS sequence"/>
</dbReference>
<dbReference type="AlphaFoldDB" id="A0A016CWH2"/>
<protein>
    <submittedName>
        <fullName evidence="1">Uncharacterized protein</fullName>
    </submittedName>
</protein>
<evidence type="ECO:0000313" key="2">
    <source>
        <dbReference type="Proteomes" id="UP000020938"/>
    </source>
</evidence>
<organism evidence="1 2">
    <name type="scientific">Bacteroides fragilis str. 3976T8</name>
    <dbReference type="NCBI Taxonomy" id="1339314"/>
    <lineage>
        <taxon>Bacteria</taxon>
        <taxon>Pseudomonadati</taxon>
        <taxon>Bacteroidota</taxon>
        <taxon>Bacteroidia</taxon>
        <taxon>Bacteroidales</taxon>
        <taxon>Bacteroidaceae</taxon>
        <taxon>Bacteroides</taxon>
    </lineage>
</organism>